<evidence type="ECO:0000256" key="2">
    <source>
        <dbReference type="SAM" id="Phobius"/>
    </source>
</evidence>
<dbReference type="AlphaFoldDB" id="A0A4D7BXJ1"/>
<reference evidence="4" key="1">
    <citation type="submission" date="2019-04" db="EMBL/GenBank/DDBJ databases">
        <title>Complete genome sequence of Sphingomonas sp. W1-2-3.</title>
        <authorList>
            <person name="Im W.T."/>
        </authorList>
    </citation>
    <scope>NUCLEOTIDE SEQUENCE [LARGE SCALE GENOMIC DNA]</scope>
    <source>
        <strain evidence="4">W1-2-3</strain>
    </source>
</reference>
<feature type="transmembrane region" description="Helical" evidence="2">
    <location>
        <begin position="24"/>
        <end position="46"/>
    </location>
</feature>
<keyword evidence="2" id="KW-0812">Transmembrane</keyword>
<evidence type="ECO:0000256" key="1">
    <source>
        <dbReference type="SAM" id="Coils"/>
    </source>
</evidence>
<gene>
    <name evidence="3" type="ORF">E6W36_13135</name>
</gene>
<keyword evidence="2" id="KW-0472">Membrane</keyword>
<dbReference type="KEGG" id="hgn:E6W36_13135"/>
<evidence type="ECO:0000313" key="3">
    <source>
        <dbReference type="EMBL" id="QCI80109.1"/>
    </source>
</evidence>
<keyword evidence="1" id="KW-0175">Coiled coil</keyword>
<proteinExistence type="predicted"/>
<sequence length="734" mass="77727">MVLAGVGLFTAVDAWRDFSLAGWASIIAAITAPLCLVWLVALALLLHRKPPGTAIGWTIEETQRLAYVAAQMSEEISRFDGAVAIVAERVHAGRAAIGADLAGLIGHAADVDSRTQRIVAEVEAASMKAQRLTADLTQAGADALRSVESVTSAVQPAQRDVEMLDARLQALDASLARAGATAQEQVDGLHATLERLAREQTATQTAIEQLGQALTPLGQQAADLCGRLRAEAASLATAADQQGSRLEATGENVRTALEGLLTDMSNTLEATQRAIHAQSAALHANAQSWADHARSATREALKILNNGISANRLASGQTIEILHRDVAAVTQATGDAQNRLSALKDALSSAVAAGVQELERLSAQTRAAFEGSAALDAPLSALDGRAEALGARMHRLLADVGTLTQSLDQTLTQKSEAFDHVQTKRIALAKALAEQMSALETQAQSTNAALGDTTAGLTHLSAALARETDRLADTHCDVGEKIQLLAQEITQLREDAAATGLKVSSDLLEALNRIRAAALQARSAIDDTAGDIASAVSNRLTGLNLAAIRASILAPVEDALAALEDAGRSAAAGAGARAAELEGSLARIEAAARAAQRAVTEAETRQERISSADYSRMSAALIERLNSSAIDVAKAMAVDLPDTYWQEYLKGDRSVFARRARQLLDRSERTHINKLYRDDAEFREQVHRFVQDFERLIGRSMQEREGQAIAVTLLSSDLGKLYVALAQSIKRLSS</sequence>
<protein>
    <recommendedName>
        <fullName evidence="5">ATPase</fullName>
    </recommendedName>
</protein>
<dbReference type="RefSeq" id="WP_222872966.1">
    <property type="nucleotide sequence ID" value="NZ_CP039704.1"/>
</dbReference>
<feature type="coiled-coil region" evidence="1">
    <location>
        <begin position="578"/>
        <end position="605"/>
    </location>
</feature>
<accession>A0A4D7BXJ1</accession>
<dbReference type="EMBL" id="CP039704">
    <property type="protein sequence ID" value="QCI80109.1"/>
    <property type="molecule type" value="Genomic_DNA"/>
</dbReference>
<evidence type="ECO:0000313" key="4">
    <source>
        <dbReference type="Proteomes" id="UP000298714"/>
    </source>
</evidence>
<dbReference type="Proteomes" id="UP000298714">
    <property type="component" value="Chromosome"/>
</dbReference>
<keyword evidence="2" id="KW-1133">Transmembrane helix</keyword>
<organism evidence="3 4">
    <name type="scientific">Hankyongella ginsenosidimutans</name>
    <dbReference type="NCBI Taxonomy" id="1763828"/>
    <lineage>
        <taxon>Bacteria</taxon>
        <taxon>Pseudomonadati</taxon>
        <taxon>Pseudomonadota</taxon>
        <taxon>Alphaproteobacteria</taxon>
        <taxon>Sphingomonadales</taxon>
        <taxon>Sphingomonadaceae</taxon>
        <taxon>Hankyongella</taxon>
    </lineage>
</organism>
<evidence type="ECO:0008006" key="5">
    <source>
        <dbReference type="Google" id="ProtNLM"/>
    </source>
</evidence>
<name>A0A4D7BXJ1_9SPHN</name>
<keyword evidence="4" id="KW-1185">Reference proteome</keyword>